<evidence type="ECO:0000313" key="7">
    <source>
        <dbReference type="Proteomes" id="UP000605361"/>
    </source>
</evidence>
<organism evidence="6 7">
    <name type="scientific">Nonomuraea cypriaca</name>
    <dbReference type="NCBI Taxonomy" id="1187855"/>
    <lineage>
        <taxon>Bacteria</taxon>
        <taxon>Bacillati</taxon>
        <taxon>Actinomycetota</taxon>
        <taxon>Actinomycetes</taxon>
        <taxon>Streptosporangiales</taxon>
        <taxon>Streptosporangiaceae</taxon>
        <taxon>Nonomuraea</taxon>
    </lineage>
</organism>
<sequence length="185" mass="20288">MFDPRSPSPAATTMCLARMSACPTREPPRGTGDDDRMIPPSAQRAMAHRTGSTVSEVAASHVASWLHEEEADHEAGPQVETERGAAIELAVQLVLERLPPSERAAYVLREGFEYPYRQIAETLQIGTANARQLVKRARARITATRRYSFSSLARSRLLRAFALASRSGELTCLENLLAADLKRAG</sequence>
<keyword evidence="7" id="KW-1185">Reference proteome</keyword>
<dbReference type="PANTHER" id="PTHR30173:SF36">
    <property type="entry name" value="ECF RNA POLYMERASE SIGMA FACTOR SIGJ"/>
    <property type="match status" value="1"/>
</dbReference>
<dbReference type="EMBL" id="JADOGI010000021">
    <property type="protein sequence ID" value="MBF8186002.1"/>
    <property type="molecule type" value="Genomic_DNA"/>
</dbReference>
<gene>
    <name evidence="6" type="ORF">ITP53_09640</name>
</gene>
<dbReference type="GO" id="GO:0003677">
    <property type="term" value="F:DNA binding"/>
    <property type="evidence" value="ECO:0007669"/>
    <property type="project" value="InterPro"/>
</dbReference>
<reference evidence="6" key="1">
    <citation type="submission" date="2020-11" db="EMBL/GenBank/DDBJ databases">
        <title>Whole-genome analyses of Nonomuraea sp. K274.</title>
        <authorList>
            <person name="Veyisoglu A."/>
        </authorList>
    </citation>
    <scope>NUCLEOTIDE SEQUENCE</scope>
    <source>
        <strain evidence="6">K274</strain>
    </source>
</reference>
<dbReference type="SUPFAM" id="SSF88659">
    <property type="entry name" value="Sigma3 and sigma4 domains of RNA polymerase sigma factors"/>
    <property type="match status" value="1"/>
</dbReference>
<keyword evidence="2" id="KW-0805">Transcription regulation</keyword>
<proteinExistence type="inferred from homology"/>
<dbReference type="InterPro" id="IPR036388">
    <property type="entry name" value="WH-like_DNA-bd_sf"/>
</dbReference>
<dbReference type="RefSeq" id="WP_195894981.1">
    <property type="nucleotide sequence ID" value="NZ_JADOGI010000021.1"/>
</dbReference>
<comment type="similarity">
    <text evidence="1">Belongs to the sigma-70 factor family. ECF subfamily.</text>
</comment>
<dbReference type="InterPro" id="IPR013324">
    <property type="entry name" value="RNA_pol_sigma_r3/r4-like"/>
</dbReference>
<evidence type="ECO:0000256" key="2">
    <source>
        <dbReference type="ARBA" id="ARBA00023015"/>
    </source>
</evidence>
<protein>
    <recommendedName>
        <fullName evidence="5">RNA polymerase sigma factor 70 region 4 type 2 domain-containing protein</fullName>
    </recommendedName>
</protein>
<dbReference type="GO" id="GO:0016987">
    <property type="term" value="F:sigma factor activity"/>
    <property type="evidence" value="ECO:0007669"/>
    <property type="project" value="UniProtKB-KW"/>
</dbReference>
<keyword evidence="3" id="KW-0731">Sigma factor</keyword>
<evidence type="ECO:0000256" key="4">
    <source>
        <dbReference type="ARBA" id="ARBA00023163"/>
    </source>
</evidence>
<dbReference type="InterPro" id="IPR013249">
    <property type="entry name" value="RNA_pol_sigma70_r4_t2"/>
</dbReference>
<dbReference type="Proteomes" id="UP000605361">
    <property type="component" value="Unassembled WGS sequence"/>
</dbReference>
<evidence type="ECO:0000313" key="6">
    <source>
        <dbReference type="EMBL" id="MBF8186002.1"/>
    </source>
</evidence>
<dbReference type="PANTHER" id="PTHR30173">
    <property type="entry name" value="SIGMA 19 FACTOR"/>
    <property type="match status" value="1"/>
</dbReference>
<evidence type="ECO:0000256" key="1">
    <source>
        <dbReference type="ARBA" id="ARBA00010641"/>
    </source>
</evidence>
<dbReference type="GO" id="GO:0006352">
    <property type="term" value="P:DNA-templated transcription initiation"/>
    <property type="evidence" value="ECO:0007669"/>
    <property type="project" value="InterPro"/>
</dbReference>
<accession>A0A931AAY2</accession>
<name>A0A931AAY2_9ACTN</name>
<keyword evidence="4" id="KW-0804">Transcription</keyword>
<evidence type="ECO:0000256" key="3">
    <source>
        <dbReference type="ARBA" id="ARBA00023082"/>
    </source>
</evidence>
<dbReference type="Gene3D" id="1.10.10.10">
    <property type="entry name" value="Winged helix-like DNA-binding domain superfamily/Winged helix DNA-binding domain"/>
    <property type="match status" value="1"/>
</dbReference>
<comment type="caution">
    <text evidence="6">The sequence shown here is derived from an EMBL/GenBank/DDBJ whole genome shotgun (WGS) entry which is preliminary data.</text>
</comment>
<dbReference type="InterPro" id="IPR052704">
    <property type="entry name" value="ECF_Sigma-70_Domain"/>
</dbReference>
<evidence type="ECO:0000259" key="5">
    <source>
        <dbReference type="Pfam" id="PF08281"/>
    </source>
</evidence>
<dbReference type="Pfam" id="PF08281">
    <property type="entry name" value="Sigma70_r4_2"/>
    <property type="match status" value="1"/>
</dbReference>
<feature type="domain" description="RNA polymerase sigma factor 70 region 4 type 2" evidence="5">
    <location>
        <begin position="90"/>
        <end position="141"/>
    </location>
</feature>
<dbReference type="AlphaFoldDB" id="A0A931AAY2"/>